<dbReference type="Pfam" id="PF03473">
    <property type="entry name" value="MOSC"/>
    <property type="match status" value="1"/>
</dbReference>
<keyword evidence="3" id="KW-1185">Reference proteome</keyword>
<gene>
    <name evidence="2" type="ORF">GXP70_17790</name>
</gene>
<dbReference type="EMBL" id="CP048209">
    <property type="protein sequence ID" value="QHT61638.1"/>
    <property type="molecule type" value="Genomic_DNA"/>
</dbReference>
<dbReference type="RefSeq" id="WP_162358077.1">
    <property type="nucleotide sequence ID" value="NZ_CP048209.1"/>
</dbReference>
<accession>A0A6C0FX33</accession>
<dbReference type="PROSITE" id="PS51340">
    <property type="entry name" value="MOSC"/>
    <property type="match status" value="1"/>
</dbReference>
<dbReference type="Proteomes" id="UP000476064">
    <property type="component" value="Chromosome"/>
</dbReference>
<dbReference type="SUPFAM" id="SSF50800">
    <property type="entry name" value="PK beta-barrel domain-like"/>
    <property type="match status" value="1"/>
</dbReference>
<dbReference type="PANTHER" id="PTHR30212:SF4">
    <property type="entry name" value="MOSC DOMAIN-CONTAINING PROTEIN"/>
    <property type="match status" value="1"/>
</dbReference>
<dbReference type="InterPro" id="IPR011037">
    <property type="entry name" value="Pyrv_Knase-like_insert_dom_sf"/>
</dbReference>
<reference evidence="2 3" key="1">
    <citation type="submission" date="2020-01" db="EMBL/GenBank/DDBJ databases">
        <title>Paenibacillus sp. nov., isolated from tomato rhizosphere.</title>
        <authorList>
            <person name="Weon H.-Y."/>
            <person name="Lee S.A."/>
        </authorList>
    </citation>
    <scope>NUCLEOTIDE SEQUENCE [LARGE SCALE GENOMIC DNA]</scope>
    <source>
        <strain evidence="2 3">12200R-189</strain>
    </source>
</reference>
<evidence type="ECO:0000259" key="1">
    <source>
        <dbReference type="PROSITE" id="PS51340"/>
    </source>
</evidence>
<dbReference type="GO" id="GO:0003824">
    <property type="term" value="F:catalytic activity"/>
    <property type="evidence" value="ECO:0007669"/>
    <property type="project" value="InterPro"/>
</dbReference>
<evidence type="ECO:0000313" key="2">
    <source>
        <dbReference type="EMBL" id="QHT61638.1"/>
    </source>
</evidence>
<dbReference type="InterPro" id="IPR052353">
    <property type="entry name" value="Benzoxazolinone_Detox_Enz"/>
</dbReference>
<dbReference type="GO" id="GO:0030151">
    <property type="term" value="F:molybdenum ion binding"/>
    <property type="evidence" value="ECO:0007669"/>
    <property type="project" value="InterPro"/>
</dbReference>
<dbReference type="AlphaFoldDB" id="A0A6C0FX33"/>
<protein>
    <submittedName>
        <fullName evidence="2">MOSC domain-containing protein</fullName>
    </submittedName>
</protein>
<dbReference type="InterPro" id="IPR005302">
    <property type="entry name" value="MoCF_Sase_C"/>
</dbReference>
<dbReference type="InterPro" id="IPR005163">
    <property type="entry name" value="Tri_helical_YiiM-like"/>
</dbReference>
<dbReference type="Pfam" id="PF03475">
    <property type="entry name" value="YiiM_3-alpha"/>
    <property type="match status" value="1"/>
</dbReference>
<evidence type="ECO:0000313" key="3">
    <source>
        <dbReference type="Proteomes" id="UP000476064"/>
    </source>
</evidence>
<dbReference type="Gene3D" id="2.40.33.20">
    <property type="entry name" value="PK beta-barrel domain-like"/>
    <property type="match status" value="1"/>
</dbReference>
<organism evidence="2 3">
    <name type="scientific">Paenibacillus lycopersici</name>
    <dbReference type="NCBI Taxonomy" id="2704462"/>
    <lineage>
        <taxon>Bacteria</taxon>
        <taxon>Bacillati</taxon>
        <taxon>Bacillota</taxon>
        <taxon>Bacilli</taxon>
        <taxon>Bacillales</taxon>
        <taxon>Paenibacillaceae</taxon>
        <taxon>Paenibacillus</taxon>
    </lineage>
</organism>
<sequence>MKLGMLQSLNVSLLESVPFGKKEVVTGINKKPYSGALLLGMTGLPGDAQGDTVFHGGPDKAVCVYSAVHFPYWADRWERAVLPGAFGENFTVSALTEHSVCIGDTVAIGHALVQVSQPRQPCFKLGMKHGLPGLQLDVEETGFTGFYFRVLQEGFVAEGDALTLQKRHPAGITVAEANRVMHTDKRDRDGIVRLLAVGELAESWRQSLTKRLAKLDEEAESGG</sequence>
<name>A0A6C0FX33_9BACL</name>
<dbReference type="PANTHER" id="PTHR30212">
    <property type="entry name" value="PROTEIN YIIM"/>
    <property type="match status" value="1"/>
</dbReference>
<dbReference type="GO" id="GO:0030170">
    <property type="term" value="F:pyridoxal phosphate binding"/>
    <property type="evidence" value="ECO:0007669"/>
    <property type="project" value="InterPro"/>
</dbReference>
<dbReference type="KEGG" id="plyc:GXP70_17790"/>
<feature type="domain" description="MOSC" evidence="1">
    <location>
        <begin position="31"/>
        <end position="165"/>
    </location>
</feature>
<proteinExistence type="predicted"/>